<evidence type="ECO:0008006" key="3">
    <source>
        <dbReference type="Google" id="ProtNLM"/>
    </source>
</evidence>
<evidence type="ECO:0000313" key="2">
    <source>
        <dbReference type="Proteomes" id="UP001165074"/>
    </source>
</evidence>
<protein>
    <recommendedName>
        <fullName evidence="3">Myo-inositol-1(Or 4)-monophosphatase</fullName>
    </recommendedName>
</protein>
<comment type="caution">
    <text evidence="1">The sequence shown here is derived from an EMBL/GenBank/DDBJ whole genome shotgun (WGS) entry which is preliminary data.</text>
</comment>
<reference evidence="1" key="1">
    <citation type="submission" date="2023-03" db="EMBL/GenBank/DDBJ databases">
        <title>Actinoallomurus iriomotensis NBRC 103684.</title>
        <authorList>
            <person name="Ichikawa N."/>
            <person name="Sato H."/>
            <person name="Tonouchi N."/>
        </authorList>
    </citation>
    <scope>NUCLEOTIDE SEQUENCE</scope>
    <source>
        <strain evidence="1">NBRC 103684</strain>
    </source>
</reference>
<dbReference type="Proteomes" id="UP001165074">
    <property type="component" value="Unassembled WGS sequence"/>
</dbReference>
<keyword evidence="2" id="KW-1185">Reference proteome</keyword>
<gene>
    <name evidence="1" type="ORF">Airi02_092460</name>
</gene>
<organism evidence="1 2">
    <name type="scientific">Actinoallomurus iriomotensis</name>
    <dbReference type="NCBI Taxonomy" id="478107"/>
    <lineage>
        <taxon>Bacteria</taxon>
        <taxon>Bacillati</taxon>
        <taxon>Actinomycetota</taxon>
        <taxon>Actinomycetes</taxon>
        <taxon>Streptosporangiales</taxon>
        <taxon>Thermomonosporaceae</taxon>
        <taxon>Actinoallomurus</taxon>
    </lineage>
</organism>
<dbReference type="SUPFAM" id="SSF56655">
    <property type="entry name" value="Carbohydrate phosphatase"/>
    <property type="match status" value="1"/>
</dbReference>
<evidence type="ECO:0000313" key="1">
    <source>
        <dbReference type="EMBL" id="GLY91317.1"/>
    </source>
</evidence>
<name>A0A9W6SFJ8_9ACTN</name>
<dbReference type="EMBL" id="BSTK01000019">
    <property type="protein sequence ID" value="GLY91317.1"/>
    <property type="molecule type" value="Genomic_DNA"/>
</dbReference>
<dbReference type="Gene3D" id="3.40.190.80">
    <property type="match status" value="1"/>
</dbReference>
<sequence length="70" mass="7197">MGRRAAYVTDGRLRDSVHFASGIALCQAAGCVVTGIHGEPPHTGAGGLVVAAEQETHEALLELIGDQFPA</sequence>
<accession>A0A9W6SFJ8</accession>
<dbReference type="AlphaFoldDB" id="A0A9W6SFJ8"/>
<proteinExistence type="predicted"/>